<dbReference type="InterPro" id="IPR003593">
    <property type="entry name" value="AAA+_ATPase"/>
</dbReference>
<name>A0ABZ2NLR0_9BACI</name>
<dbReference type="RefSeq" id="WP_338781520.1">
    <property type="nucleotide sequence ID" value="NZ_CP147407.1"/>
</dbReference>
<dbReference type="Gene3D" id="3.40.50.300">
    <property type="entry name" value="P-loop containing nucleotide triphosphate hydrolases"/>
    <property type="match status" value="1"/>
</dbReference>
<feature type="transmembrane region" description="Helical" evidence="7">
    <location>
        <begin position="240"/>
        <end position="258"/>
    </location>
</feature>
<dbReference type="GO" id="GO:0005524">
    <property type="term" value="F:ATP binding"/>
    <property type="evidence" value="ECO:0007669"/>
    <property type="project" value="UniProtKB-KW"/>
</dbReference>
<gene>
    <name evidence="10" type="ORF">WCV65_08315</name>
</gene>
<protein>
    <submittedName>
        <fullName evidence="10">ABC transporter ATP-binding protein</fullName>
    </submittedName>
</protein>
<dbReference type="PROSITE" id="PS50929">
    <property type="entry name" value="ABC_TM1F"/>
    <property type="match status" value="1"/>
</dbReference>
<dbReference type="InterPro" id="IPR036640">
    <property type="entry name" value="ABC1_TM_sf"/>
</dbReference>
<comment type="subcellular location">
    <subcellularLocation>
        <location evidence="1">Cell membrane</location>
        <topology evidence="1">Multi-pass membrane protein</topology>
    </subcellularLocation>
</comment>
<dbReference type="SUPFAM" id="SSF90123">
    <property type="entry name" value="ABC transporter transmembrane region"/>
    <property type="match status" value="1"/>
</dbReference>
<proteinExistence type="predicted"/>
<dbReference type="PROSITE" id="PS50893">
    <property type="entry name" value="ABC_TRANSPORTER_2"/>
    <property type="match status" value="1"/>
</dbReference>
<dbReference type="Pfam" id="PF00005">
    <property type="entry name" value="ABC_tran"/>
    <property type="match status" value="1"/>
</dbReference>
<evidence type="ECO:0000256" key="4">
    <source>
        <dbReference type="ARBA" id="ARBA00022840"/>
    </source>
</evidence>
<keyword evidence="6 7" id="KW-0472">Membrane</keyword>
<dbReference type="Gene3D" id="1.20.1560.10">
    <property type="entry name" value="ABC transporter type 1, transmembrane domain"/>
    <property type="match status" value="1"/>
</dbReference>
<keyword evidence="11" id="KW-1185">Reference proteome</keyword>
<evidence type="ECO:0000256" key="1">
    <source>
        <dbReference type="ARBA" id="ARBA00004651"/>
    </source>
</evidence>
<feature type="transmembrane region" description="Helical" evidence="7">
    <location>
        <begin position="51"/>
        <end position="74"/>
    </location>
</feature>
<evidence type="ECO:0000256" key="2">
    <source>
        <dbReference type="ARBA" id="ARBA00022692"/>
    </source>
</evidence>
<feature type="transmembrane region" description="Helical" evidence="7">
    <location>
        <begin position="21"/>
        <end position="39"/>
    </location>
</feature>
<feature type="transmembrane region" description="Helical" evidence="7">
    <location>
        <begin position="133"/>
        <end position="151"/>
    </location>
</feature>
<keyword evidence="2 7" id="KW-0812">Transmembrane</keyword>
<dbReference type="InterPro" id="IPR011527">
    <property type="entry name" value="ABC1_TM_dom"/>
</dbReference>
<feature type="transmembrane region" description="Helical" evidence="7">
    <location>
        <begin position="157"/>
        <end position="175"/>
    </location>
</feature>
<evidence type="ECO:0000313" key="10">
    <source>
        <dbReference type="EMBL" id="WXB98464.1"/>
    </source>
</evidence>
<dbReference type="InterPro" id="IPR039421">
    <property type="entry name" value="Type_1_exporter"/>
</dbReference>
<dbReference type="SUPFAM" id="SSF52540">
    <property type="entry name" value="P-loop containing nucleoside triphosphate hydrolases"/>
    <property type="match status" value="1"/>
</dbReference>
<dbReference type="SMART" id="SM00382">
    <property type="entry name" value="AAA"/>
    <property type="match status" value="1"/>
</dbReference>
<dbReference type="Pfam" id="PF00664">
    <property type="entry name" value="ABC_membrane"/>
    <property type="match status" value="1"/>
</dbReference>
<evidence type="ECO:0000256" key="5">
    <source>
        <dbReference type="ARBA" id="ARBA00022989"/>
    </source>
</evidence>
<feature type="transmembrane region" description="Helical" evidence="7">
    <location>
        <begin position="216"/>
        <end position="234"/>
    </location>
</feature>
<keyword evidence="5 7" id="KW-1133">Transmembrane helix</keyword>
<evidence type="ECO:0000256" key="6">
    <source>
        <dbReference type="ARBA" id="ARBA00023136"/>
    </source>
</evidence>
<organism evidence="10 11">
    <name type="scientific">Metabacillus sediminis</name>
    <dbReference type="NCBI Taxonomy" id="3117746"/>
    <lineage>
        <taxon>Bacteria</taxon>
        <taxon>Bacillati</taxon>
        <taxon>Bacillota</taxon>
        <taxon>Bacilli</taxon>
        <taxon>Bacillales</taxon>
        <taxon>Bacillaceae</taxon>
        <taxon>Metabacillus</taxon>
    </lineage>
</organism>
<reference evidence="10 11" key="1">
    <citation type="submission" date="2024-02" db="EMBL/GenBank/DDBJ databases">
        <title>Seven novel Bacillus-like species.</title>
        <authorList>
            <person name="Liu G."/>
        </authorList>
    </citation>
    <scope>NUCLEOTIDE SEQUENCE [LARGE SCALE GENOMIC DNA]</scope>
    <source>
        <strain evidence="10 11">FJAT-52054</strain>
    </source>
</reference>
<evidence type="ECO:0000259" key="9">
    <source>
        <dbReference type="PROSITE" id="PS50929"/>
    </source>
</evidence>
<evidence type="ECO:0000313" key="11">
    <source>
        <dbReference type="Proteomes" id="UP001377337"/>
    </source>
</evidence>
<keyword evidence="4 10" id="KW-0067">ATP-binding</keyword>
<feature type="domain" description="ABC transporter" evidence="8">
    <location>
        <begin position="297"/>
        <end position="527"/>
    </location>
</feature>
<sequence length="541" mass="60643">MNDFKQLAYYCGIYKRNFYQSILFLFLFQCIISSSLILLEQVADNLLDHHASISAGTAGSMAGILIVGCLFWALHKKKRNRQGVKIAETLNSEMYKKLRESSCHSFDEKRVDQLMADFESDVYRIRLFFSEGIFKLIHFLLLSAMYLVVMFMFSVPLFLSALIVLPAWGFVLYQSEKALIHKQRNEFDSLISKANDDGTGLNAFLPRRSGLTYAEILWAGFFFVCGGLIAWTGILEIGKFIAVMVLWGMILYFLPVFCNELTQMHLAESSSGRLLKVLRSSNQASQALTPRLRRGYMLLEEVFFSYSQNSMHAVNAISFMMTPGRTIGIIGKSGSGKTTLAHLMTGFYTPERGRITFDGEELNQKPPAASIAAVFEYSSLTADTVKANIAFSKPEAPMSEIIKAAKLAHAHDFIMELPEQYNTVLLGSGFSNSQMQRLAIARSLCVNPGILILDDAASEVDIQTRQKIYRGIKGMKGSRAIIILDDSVEAVCQADEIFVLCKGIIAERGTHKELLEREGIYARLLNNEMEQEGTRPLKNRG</sequence>
<dbReference type="Proteomes" id="UP001377337">
    <property type="component" value="Chromosome"/>
</dbReference>
<dbReference type="InterPro" id="IPR003439">
    <property type="entry name" value="ABC_transporter-like_ATP-bd"/>
</dbReference>
<keyword evidence="3" id="KW-0547">Nucleotide-binding</keyword>
<evidence type="ECO:0000256" key="3">
    <source>
        <dbReference type="ARBA" id="ARBA00022741"/>
    </source>
</evidence>
<evidence type="ECO:0000256" key="7">
    <source>
        <dbReference type="SAM" id="Phobius"/>
    </source>
</evidence>
<dbReference type="InterPro" id="IPR027417">
    <property type="entry name" value="P-loop_NTPase"/>
</dbReference>
<evidence type="ECO:0000259" key="8">
    <source>
        <dbReference type="PROSITE" id="PS50893"/>
    </source>
</evidence>
<dbReference type="EMBL" id="CP147407">
    <property type="protein sequence ID" value="WXB98464.1"/>
    <property type="molecule type" value="Genomic_DNA"/>
</dbReference>
<feature type="domain" description="ABC transmembrane type-1" evidence="9">
    <location>
        <begin position="21"/>
        <end position="167"/>
    </location>
</feature>
<accession>A0ABZ2NLR0</accession>
<dbReference type="PANTHER" id="PTHR43394">
    <property type="entry name" value="ATP-DEPENDENT PERMEASE MDL1, MITOCHONDRIAL"/>
    <property type="match status" value="1"/>
</dbReference>